<comment type="caution">
    <text evidence="2">The sequence shown here is derived from an EMBL/GenBank/DDBJ whole genome shotgun (WGS) entry which is preliminary data.</text>
</comment>
<name>A0ABW6SJR3_9ACTN</name>
<accession>A0ABW6SJR3</accession>
<organism evidence="2 3">
    <name type="scientific">Microtetraspora malaysiensis</name>
    <dbReference type="NCBI Taxonomy" id="161358"/>
    <lineage>
        <taxon>Bacteria</taxon>
        <taxon>Bacillati</taxon>
        <taxon>Actinomycetota</taxon>
        <taxon>Actinomycetes</taxon>
        <taxon>Streptosporangiales</taxon>
        <taxon>Streptosporangiaceae</taxon>
        <taxon>Microtetraspora</taxon>
    </lineage>
</organism>
<protein>
    <submittedName>
        <fullName evidence="2">Uncharacterized protein</fullName>
    </submittedName>
</protein>
<evidence type="ECO:0000256" key="1">
    <source>
        <dbReference type="SAM" id="MobiDB-lite"/>
    </source>
</evidence>
<evidence type="ECO:0000313" key="2">
    <source>
        <dbReference type="EMBL" id="MFF3665199.1"/>
    </source>
</evidence>
<proteinExistence type="predicted"/>
<gene>
    <name evidence="2" type="ORF">ACFYXI_06355</name>
</gene>
<sequence>MLTRPGARGTGRGARRSAAVLLWALVSVLEVYTLLGPATPNIFACSDGRPAARPTISSQEQRTPVERRCGAPVRETPPQVPASAPSHAP</sequence>
<feature type="region of interest" description="Disordered" evidence="1">
    <location>
        <begin position="48"/>
        <end position="89"/>
    </location>
</feature>
<dbReference type="Proteomes" id="UP001602013">
    <property type="component" value="Unassembled WGS sequence"/>
</dbReference>
<dbReference type="RefSeq" id="WP_387409207.1">
    <property type="nucleotide sequence ID" value="NZ_JBIASD010000003.1"/>
</dbReference>
<evidence type="ECO:0000313" key="3">
    <source>
        <dbReference type="Proteomes" id="UP001602013"/>
    </source>
</evidence>
<dbReference type="EMBL" id="JBIASD010000003">
    <property type="protein sequence ID" value="MFF3665199.1"/>
    <property type="molecule type" value="Genomic_DNA"/>
</dbReference>
<keyword evidence="3" id="KW-1185">Reference proteome</keyword>
<reference evidence="2 3" key="1">
    <citation type="submission" date="2024-10" db="EMBL/GenBank/DDBJ databases">
        <title>The Natural Products Discovery Center: Release of the First 8490 Sequenced Strains for Exploring Actinobacteria Biosynthetic Diversity.</title>
        <authorList>
            <person name="Kalkreuter E."/>
            <person name="Kautsar S.A."/>
            <person name="Yang D."/>
            <person name="Bader C.D."/>
            <person name="Teijaro C.N."/>
            <person name="Fluegel L."/>
            <person name="Davis C.M."/>
            <person name="Simpson J.R."/>
            <person name="Lauterbach L."/>
            <person name="Steele A.D."/>
            <person name="Gui C."/>
            <person name="Meng S."/>
            <person name="Li G."/>
            <person name="Viehrig K."/>
            <person name="Ye F."/>
            <person name="Su P."/>
            <person name="Kiefer A.F."/>
            <person name="Nichols A."/>
            <person name="Cepeda A.J."/>
            <person name="Yan W."/>
            <person name="Fan B."/>
            <person name="Jiang Y."/>
            <person name="Adhikari A."/>
            <person name="Zheng C.-J."/>
            <person name="Schuster L."/>
            <person name="Cowan T.M."/>
            <person name="Smanski M.J."/>
            <person name="Chevrette M.G."/>
            <person name="De Carvalho L.P.S."/>
            <person name="Shen B."/>
        </authorList>
    </citation>
    <scope>NUCLEOTIDE SEQUENCE [LARGE SCALE GENOMIC DNA]</scope>
    <source>
        <strain evidence="2 3">NPDC002173</strain>
    </source>
</reference>